<dbReference type="EMBL" id="JAHRHJ020000011">
    <property type="protein sequence ID" value="KAH9296677.1"/>
    <property type="molecule type" value="Genomic_DNA"/>
</dbReference>
<proteinExistence type="predicted"/>
<keyword evidence="2" id="KW-1185">Reference proteome</keyword>
<accession>A0AA38CGM4</accession>
<reference evidence="1 2" key="1">
    <citation type="journal article" date="2021" name="Nat. Plants">
        <title>The Taxus genome provides insights into paclitaxel biosynthesis.</title>
        <authorList>
            <person name="Xiong X."/>
            <person name="Gou J."/>
            <person name="Liao Q."/>
            <person name="Li Y."/>
            <person name="Zhou Q."/>
            <person name="Bi G."/>
            <person name="Li C."/>
            <person name="Du R."/>
            <person name="Wang X."/>
            <person name="Sun T."/>
            <person name="Guo L."/>
            <person name="Liang H."/>
            <person name="Lu P."/>
            <person name="Wu Y."/>
            <person name="Zhang Z."/>
            <person name="Ro D.K."/>
            <person name="Shang Y."/>
            <person name="Huang S."/>
            <person name="Yan J."/>
        </authorList>
    </citation>
    <scope>NUCLEOTIDE SEQUENCE [LARGE SCALE GENOMIC DNA]</scope>
    <source>
        <strain evidence="1">Ta-2019</strain>
    </source>
</reference>
<comment type="caution">
    <text evidence="1">The sequence shown here is derived from an EMBL/GenBank/DDBJ whole genome shotgun (WGS) entry which is preliminary data.</text>
</comment>
<gene>
    <name evidence="1" type="ORF">KI387_044257</name>
</gene>
<organism evidence="1 2">
    <name type="scientific">Taxus chinensis</name>
    <name type="common">Chinese yew</name>
    <name type="synonym">Taxus wallichiana var. chinensis</name>
    <dbReference type="NCBI Taxonomy" id="29808"/>
    <lineage>
        <taxon>Eukaryota</taxon>
        <taxon>Viridiplantae</taxon>
        <taxon>Streptophyta</taxon>
        <taxon>Embryophyta</taxon>
        <taxon>Tracheophyta</taxon>
        <taxon>Spermatophyta</taxon>
        <taxon>Pinopsida</taxon>
        <taxon>Pinidae</taxon>
        <taxon>Conifers II</taxon>
        <taxon>Cupressales</taxon>
        <taxon>Taxaceae</taxon>
        <taxon>Taxus</taxon>
    </lineage>
</organism>
<protein>
    <submittedName>
        <fullName evidence="1">Uncharacterized protein</fullName>
    </submittedName>
</protein>
<evidence type="ECO:0000313" key="1">
    <source>
        <dbReference type="EMBL" id="KAH9296677.1"/>
    </source>
</evidence>
<dbReference type="Proteomes" id="UP000824469">
    <property type="component" value="Unassembled WGS sequence"/>
</dbReference>
<name>A0AA38CGM4_TAXCH</name>
<sequence length="164" mass="17070">MIGIGVVGIDKDVGTFGICGDVSDVITDGVDLMGKGNVANAGAFSDVEVEGTGCFINVSRGKNDMLANGVDVEGRVVRVHVVELSLVGMVVRKVGVVTSVFDADMGEEIDGRDVRICVDTSGAEISAKDESNVIDWGVFEAVEMDDIVEFDVDVIRIGEGVGSG</sequence>
<evidence type="ECO:0000313" key="2">
    <source>
        <dbReference type="Proteomes" id="UP000824469"/>
    </source>
</evidence>
<dbReference type="AlphaFoldDB" id="A0AA38CGM4"/>